<name>A0A524RN66_9CHRO</name>
<comment type="caution">
    <text evidence="1">The sequence shown here is derived from an EMBL/GenBank/DDBJ whole genome shotgun (WGS) entry which is preliminary data.</text>
</comment>
<sequence length="189" mass="22387">MTTHPTDLITRVSTQRPDGRGGYGLDRVMRRWFGRNLGLWSSKRRYDFRDGQSCMLEVILRIEAFKDPMKGDACYRFSWFPAAGSQKFFDQNPRYVPSGTMEAYLSGHRLHRSHSYLCGAPVQSRIRQVDEHEVIFQSIYMEWDIIEHIRLVDDDRYRARSIYSWRNSELELVELHHETRLEEDQPAAI</sequence>
<dbReference type="Proteomes" id="UP000317990">
    <property type="component" value="Unassembled WGS sequence"/>
</dbReference>
<protein>
    <submittedName>
        <fullName evidence="1">Uncharacterized protein</fullName>
    </submittedName>
</protein>
<accession>A0A524RN66</accession>
<evidence type="ECO:0000313" key="2">
    <source>
        <dbReference type="Proteomes" id="UP000317990"/>
    </source>
</evidence>
<proteinExistence type="predicted"/>
<reference evidence="1 2" key="1">
    <citation type="journal article" date="2019" name="mSystems">
        <title>Life at home and on the roam: Genomic adaptions reflect the dual lifestyle of an intracellular, facultative symbiont.</title>
        <authorList>
            <person name="Burgsdorf I."/>
        </authorList>
    </citation>
    <scope>NUCLEOTIDE SEQUENCE [LARGE SCALE GENOMIC DNA]</scope>
    <source>
        <strain evidence="1">277cV</strain>
    </source>
</reference>
<gene>
    <name evidence="1" type="ORF">ERJ67_06190</name>
</gene>
<evidence type="ECO:0000313" key="1">
    <source>
        <dbReference type="EMBL" id="TGG92242.1"/>
    </source>
</evidence>
<dbReference type="AlphaFoldDB" id="A0A524RN66"/>
<organism evidence="1 2">
    <name type="scientific">Aphanocapsa feldmannii 277cV</name>
    <dbReference type="NCBI Taxonomy" id="2507553"/>
    <lineage>
        <taxon>Bacteria</taxon>
        <taxon>Bacillati</taxon>
        <taxon>Cyanobacteriota</taxon>
        <taxon>Cyanophyceae</taxon>
        <taxon>Oscillatoriophycideae</taxon>
        <taxon>Chroococcales</taxon>
        <taxon>Microcystaceae</taxon>
        <taxon>Aphanocapsa</taxon>
    </lineage>
</organism>
<dbReference type="EMBL" id="SRMO01000065">
    <property type="protein sequence ID" value="TGG92242.1"/>
    <property type="molecule type" value="Genomic_DNA"/>
</dbReference>